<dbReference type="Proteomes" id="UP001500567">
    <property type="component" value="Unassembled WGS sequence"/>
</dbReference>
<evidence type="ECO:0000313" key="3">
    <source>
        <dbReference type="Proteomes" id="UP001500567"/>
    </source>
</evidence>
<feature type="compositionally biased region" description="Low complexity" evidence="1">
    <location>
        <begin position="816"/>
        <end position="832"/>
    </location>
</feature>
<evidence type="ECO:0000256" key="1">
    <source>
        <dbReference type="SAM" id="MobiDB-lite"/>
    </source>
</evidence>
<keyword evidence="3" id="KW-1185">Reference proteome</keyword>
<evidence type="ECO:0008006" key="4">
    <source>
        <dbReference type="Google" id="ProtNLM"/>
    </source>
</evidence>
<feature type="compositionally biased region" description="Basic and acidic residues" evidence="1">
    <location>
        <begin position="834"/>
        <end position="843"/>
    </location>
</feature>
<comment type="caution">
    <text evidence="2">The sequence shown here is derived from an EMBL/GenBank/DDBJ whole genome shotgun (WGS) entry which is preliminary data.</text>
</comment>
<gene>
    <name evidence="2" type="ORF">GCM10022408_14340</name>
</gene>
<dbReference type="PANTHER" id="PTHR30441">
    <property type="entry name" value="DUF748 DOMAIN-CONTAINING PROTEIN"/>
    <property type="match status" value="1"/>
</dbReference>
<dbReference type="EMBL" id="BAABDJ010000007">
    <property type="protein sequence ID" value="GAA4003829.1"/>
    <property type="molecule type" value="Genomic_DNA"/>
</dbReference>
<organism evidence="2 3">
    <name type="scientific">Hymenobacter fastidiosus</name>
    <dbReference type="NCBI Taxonomy" id="486264"/>
    <lineage>
        <taxon>Bacteria</taxon>
        <taxon>Pseudomonadati</taxon>
        <taxon>Bacteroidota</taxon>
        <taxon>Cytophagia</taxon>
        <taxon>Cytophagales</taxon>
        <taxon>Hymenobacteraceae</taxon>
        <taxon>Hymenobacter</taxon>
    </lineage>
</organism>
<evidence type="ECO:0000313" key="2">
    <source>
        <dbReference type="EMBL" id="GAA4003829.1"/>
    </source>
</evidence>
<sequence>MKNFKKTFRYAGLSLVLLLGAAILSGWLGQEKIISLFVQEANRYLRTPVQVGRMEVSVLAEFPRVAIRLHHVVVRGSLPQDTTALARVRTLYCAFDAWDIVAGRYRIRSLALEDGAIQVRYDAQGQPNYRIFRPDSTQAATKPLAFDLEAIRLERVGILYHHRQQQHRYSLQAHAVQASLTVTDAQVSIRAEGRTRIEAIRLGADNYFRAKEVVLTTRLEVNRTAQTLTIQPSVVRVETAAYDLAGRIGYGGPAIDWNLSLNGQHADLQSVLALLPPRLTRQLSKYRSRGDVYFRGTVRSVAAGKNPQIGVQFGCRDASFYHPGYRESVEHVFLTGTFSNGARRTARTTSFTLQQLRGALQGRPFSGNLRYENLLDPTVRLNLRADLDVARVLRFFPVAAVRAGSGRAQLAVQFAGNLRQFRARPATAAIRSGGELTLRGVSLTLRDYTQPLTGLQGSFLLRRNDVAITNFTGRMGRSDFRLNGFFKNALGWLLLPHQQLLVEADVESRLLDLDQLLSAPAPNRAAGPTAATGTGRAAGYAFEVSPNLALDLNATVRRVRFRRLRGQELHGTVRLRQQVISTPGLSVAAAGGTTTLHGTLDARQPDRLQARTTMTCTQLPLDSLFYVFENFGQDFLTARHLRGTLTAQAESDMYFDRHLTPLTDQLEAEIKATVRDGELNNFAPLQKLSMVAGKEQLRHLRFAQLTNSIYIQGRTVYVPEMEIRSNVRTASVLRVTGTHTFDQEMDYHLSIPLLPGLLRRPAFGGQVATGPALLLAVQGTEDNFRVSLDRRREQTARRPVAEANGRRMGPPPPPANSAALPGAAENAPVAAPKKLFEVKKPEQKPAQPRPDQYFDF</sequence>
<proteinExistence type="predicted"/>
<name>A0ABP7RY18_9BACT</name>
<feature type="region of interest" description="Disordered" evidence="1">
    <location>
        <begin position="786"/>
        <end position="856"/>
    </location>
</feature>
<dbReference type="RefSeq" id="WP_345071973.1">
    <property type="nucleotide sequence ID" value="NZ_BAABDJ010000007.1"/>
</dbReference>
<dbReference type="PANTHER" id="PTHR30441:SF8">
    <property type="entry name" value="DUF748 DOMAIN-CONTAINING PROTEIN"/>
    <property type="match status" value="1"/>
</dbReference>
<feature type="compositionally biased region" description="Basic and acidic residues" evidence="1">
    <location>
        <begin position="786"/>
        <end position="800"/>
    </location>
</feature>
<accession>A0ABP7RY18</accession>
<protein>
    <recommendedName>
        <fullName evidence="4">AsmA-like C-terminal domain-containing protein</fullName>
    </recommendedName>
</protein>
<reference evidence="3" key="1">
    <citation type="journal article" date="2019" name="Int. J. Syst. Evol. Microbiol.">
        <title>The Global Catalogue of Microorganisms (GCM) 10K type strain sequencing project: providing services to taxonomists for standard genome sequencing and annotation.</title>
        <authorList>
            <consortium name="The Broad Institute Genomics Platform"/>
            <consortium name="The Broad Institute Genome Sequencing Center for Infectious Disease"/>
            <person name="Wu L."/>
            <person name="Ma J."/>
        </authorList>
    </citation>
    <scope>NUCLEOTIDE SEQUENCE [LARGE SCALE GENOMIC DNA]</scope>
    <source>
        <strain evidence="3">JCM 17224</strain>
    </source>
</reference>
<dbReference type="InterPro" id="IPR052894">
    <property type="entry name" value="AsmA-related"/>
</dbReference>